<accession>A0A9P6KX65</accession>
<gene>
    <name evidence="2" type="ORF">NGRA_2997</name>
</gene>
<reference evidence="2 3" key="1">
    <citation type="journal article" date="2020" name="Genome Biol. Evol.">
        <title>Comparative genomics of strictly vertically transmitted, feminizing microsporidia endosymbionts of amphipod crustaceans.</title>
        <authorList>
            <person name="Cormier A."/>
            <person name="Chebbi M.A."/>
            <person name="Giraud I."/>
            <person name="Wattier R."/>
            <person name="Teixeira M."/>
            <person name="Gilbert C."/>
            <person name="Rigaud T."/>
            <person name="Cordaux R."/>
        </authorList>
    </citation>
    <scope>NUCLEOTIDE SEQUENCE [LARGE SCALE GENOMIC DNA]</scope>
    <source>
        <strain evidence="2 3">Ou3-Ou53</strain>
    </source>
</reference>
<dbReference type="Proteomes" id="UP000740883">
    <property type="component" value="Unassembled WGS sequence"/>
</dbReference>
<protein>
    <submittedName>
        <fullName evidence="2">Uncharacterized protein</fullName>
    </submittedName>
</protein>
<keyword evidence="1" id="KW-0732">Signal</keyword>
<evidence type="ECO:0000256" key="1">
    <source>
        <dbReference type="SAM" id="SignalP"/>
    </source>
</evidence>
<feature type="signal peptide" evidence="1">
    <location>
        <begin position="1"/>
        <end position="17"/>
    </location>
</feature>
<dbReference type="EMBL" id="SBJO01000501">
    <property type="protein sequence ID" value="KAF9760829.1"/>
    <property type="molecule type" value="Genomic_DNA"/>
</dbReference>
<feature type="chain" id="PRO_5040133083" evidence="1">
    <location>
        <begin position="18"/>
        <end position="261"/>
    </location>
</feature>
<keyword evidence="3" id="KW-1185">Reference proteome</keyword>
<name>A0A9P6KX65_9MICR</name>
<proteinExistence type="predicted"/>
<evidence type="ECO:0000313" key="3">
    <source>
        <dbReference type="Proteomes" id="UP000740883"/>
    </source>
</evidence>
<evidence type="ECO:0000313" key="2">
    <source>
        <dbReference type="EMBL" id="KAF9760829.1"/>
    </source>
</evidence>
<dbReference type="AlphaFoldDB" id="A0A9P6KX65"/>
<organism evidence="2 3">
    <name type="scientific">Nosema granulosis</name>
    <dbReference type="NCBI Taxonomy" id="83296"/>
    <lineage>
        <taxon>Eukaryota</taxon>
        <taxon>Fungi</taxon>
        <taxon>Fungi incertae sedis</taxon>
        <taxon>Microsporidia</taxon>
        <taxon>Nosematidae</taxon>
        <taxon>Nosema</taxon>
    </lineage>
</organism>
<sequence length="261" mass="31228">MKLGIVHIFLFISFVYGRIKDDEGMIANKINQRLSDEKTVHNEFLFCSKPIYENIFKELVKVLRTDLDTLRFLNMSFAWVKLPYNAFKDNFYIKFIPVRFSNVHSSRFLLFIELRRTIIELILLLDDNLTSNTNSLKHNSIFYDSLYASLIGLYDILFTKNNLNEHLNPEYHFVPINKTNFMEFSASETLNNMFYPKQFIPKYSKTLKTFLNQMEKNTEKNPFLMKGFHRYDLVRVKVKKQTKIYRAKYYFLGAILQNLFF</sequence>
<comment type="caution">
    <text evidence="2">The sequence shown here is derived from an EMBL/GenBank/DDBJ whole genome shotgun (WGS) entry which is preliminary data.</text>
</comment>